<sequence>MGSINQLPAWKQQAASKRASQYESIPKQWRLHDPLPQPKNTYEWLKTSGILSDQELAITETTDVQSLLGQMASGQLTAEAVVSAYCHRAALAQQLIRCCTEMFFDEAIENARKLDQFFKENGQLFGPLHGIPISLKDGFSVTGQDSTLGWVSEIGKPAESEDLLTRTLRKQGAVPYCKTNIPQSLMMSDSYNHIFKQSLNALNNELVSGGSSGGEGALVGARASPIGIGTDIGGSVRIPANVQGLYGLSPSTGRVPWMKSGDRSYIVPSVAGPLTTSLSSLEIFMEGMLAAEPWKLDPVLIPVGWRKEVAAKPTRRLRMGYYFDDGAVRVQPPLEEAVRKAVDALQKAGHELIEWDATTHKDAYYNLWQRAVLADGGRRCQLLCNKAGQPLIQGMLVGKPEDELSTVQGEELHAQIRAYQRDYMQRWEDAKLDALITPVQPWVGFKPKTWVESSQYCGYTAIFNLLDWAGITVPVEVGKAESIDVNRNYGDGRGSWAEHQHRNEPDRFNWHQYDPKLINDQPVTVQIVGGRYGEERAVAAAKALEEALGA</sequence>
<dbReference type="Pfam" id="PF01425">
    <property type="entry name" value="Amidase"/>
    <property type="match status" value="1"/>
</dbReference>
<dbReference type="PANTHER" id="PTHR46072:SF1">
    <property type="entry name" value="AMIDASE"/>
    <property type="match status" value="1"/>
</dbReference>
<dbReference type="InterPro" id="IPR036928">
    <property type="entry name" value="AS_sf"/>
</dbReference>
<dbReference type="PROSITE" id="PS00571">
    <property type="entry name" value="AMIDASES"/>
    <property type="match status" value="1"/>
</dbReference>
<accession>A0A139GZT8</accession>
<feature type="binding site" evidence="6">
    <location>
        <position position="211"/>
    </location>
    <ligand>
        <name>substrate</name>
    </ligand>
</feature>
<dbReference type="AlphaFoldDB" id="A0A139GZT8"/>
<evidence type="ECO:0000256" key="6">
    <source>
        <dbReference type="PIRSR" id="PIRSR001221-2"/>
    </source>
</evidence>
<feature type="domain" description="Amidase" evidence="7">
    <location>
        <begin position="81"/>
        <end position="536"/>
    </location>
</feature>
<feature type="binding site" evidence="6">
    <location>
        <begin position="232"/>
        <end position="235"/>
    </location>
    <ligand>
        <name>substrate</name>
    </ligand>
</feature>
<evidence type="ECO:0000256" key="5">
    <source>
        <dbReference type="PIRSR" id="PIRSR001221-1"/>
    </source>
</evidence>
<dbReference type="STRING" id="321146.A0A139GZT8"/>
<protein>
    <recommendedName>
        <fullName evidence="3">amidase</fullName>
        <ecNumber evidence="3">3.5.1.4</ecNumber>
    </recommendedName>
</protein>
<evidence type="ECO:0000256" key="3">
    <source>
        <dbReference type="ARBA" id="ARBA00012922"/>
    </source>
</evidence>
<evidence type="ECO:0000256" key="1">
    <source>
        <dbReference type="ARBA" id="ARBA00001311"/>
    </source>
</evidence>
<feature type="active site" description="Charge relay system" evidence="5">
    <location>
        <position position="211"/>
    </location>
</feature>
<evidence type="ECO:0000256" key="2">
    <source>
        <dbReference type="ARBA" id="ARBA00009199"/>
    </source>
</evidence>
<feature type="active site" description="Charge relay system" evidence="5">
    <location>
        <position position="136"/>
    </location>
</feature>
<proteinExistence type="inferred from homology"/>
<dbReference type="InterPro" id="IPR023631">
    <property type="entry name" value="Amidase_dom"/>
</dbReference>
<comment type="catalytic activity">
    <reaction evidence="1">
        <text>a monocarboxylic acid amide + H2O = a monocarboxylate + NH4(+)</text>
        <dbReference type="Rhea" id="RHEA:12020"/>
        <dbReference type="ChEBI" id="CHEBI:15377"/>
        <dbReference type="ChEBI" id="CHEBI:28938"/>
        <dbReference type="ChEBI" id="CHEBI:35757"/>
        <dbReference type="ChEBI" id="CHEBI:83628"/>
        <dbReference type="EC" id="3.5.1.4"/>
    </reaction>
</comment>
<keyword evidence="4" id="KW-0378">Hydrolase</keyword>
<keyword evidence="9" id="KW-1185">Reference proteome</keyword>
<dbReference type="EMBL" id="LFZN01000204">
    <property type="protein sequence ID" value="KXS95681.1"/>
    <property type="molecule type" value="Genomic_DNA"/>
</dbReference>
<dbReference type="PANTHER" id="PTHR46072">
    <property type="entry name" value="AMIDASE-RELATED-RELATED"/>
    <property type="match status" value="1"/>
</dbReference>
<organism evidence="8 9">
    <name type="scientific">Pseudocercospora eumusae</name>
    <dbReference type="NCBI Taxonomy" id="321146"/>
    <lineage>
        <taxon>Eukaryota</taxon>
        <taxon>Fungi</taxon>
        <taxon>Dikarya</taxon>
        <taxon>Ascomycota</taxon>
        <taxon>Pezizomycotina</taxon>
        <taxon>Dothideomycetes</taxon>
        <taxon>Dothideomycetidae</taxon>
        <taxon>Mycosphaerellales</taxon>
        <taxon>Mycosphaerellaceae</taxon>
        <taxon>Pseudocercospora</taxon>
    </lineage>
</organism>
<feature type="active site" description="Acyl-ester intermediate" evidence="5">
    <location>
        <position position="235"/>
    </location>
</feature>
<comment type="caution">
    <text evidence="8">The sequence shown here is derived from an EMBL/GenBank/DDBJ whole genome shotgun (WGS) entry which is preliminary data.</text>
</comment>
<gene>
    <name evidence="8" type="ORF">AC578_836</name>
</gene>
<feature type="binding site" evidence="6">
    <location>
        <position position="185"/>
    </location>
    <ligand>
        <name>substrate</name>
    </ligand>
</feature>
<dbReference type="PIRSF" id="PIRSF001221">
    <property type="entry name" value="Amidase_fungi"/>
    <property type="match status" value="1"/>
</dbReference>
<dbReference type="Gene3D" id="3.90.1300.10">
    <property type="entry name" value="Amidase signature (AS) domain"/>
    <property type="match status" value="1"/>
</dbReference>
<evidence type="ECO:0000313" key="8">
    <source>
        <dbReference type="EMBL" id="KXS95681.1"/>
    </source>
</evidence>
<comment type="similarity">
    <text evidence="2">Belongs to the amidase family.</text>
</comment>
<dbReference type="OrthoDB" id="6428749at2759"/>
<evidence type="ECO:0000256" key="4">
    <source>
        <dbReference type="ARBA" id="ARBA00022801"/>
    </source>
</evidence>
<dbReference type="InterPro" id="IPR020556">
    <property type="entry name" value="Amidase_CS"/>
</dbReference>
<dbReference type="EC" id="3.5.1.4" evidence="3"/>
<evidence type="ECO:0000313" key="9">
    <source>
        <dbReference type="Proteomes" id="UP000070133"/>
    </source>
</evidence>
<dbReference type="Proteomes" id="UP000070133">
    <property type="component" value="Unassembled WGS sequence"/>
</dbReference>
<name>A0A139GZT8_9PEZI</name>
<reference evidence="8 9" key="1">
    <citation type="submission" date="2015-07" db="EMBL/GenBank/DDBJ databases">
        <title>Comparative genomics of the Sigatoka disease complex on banana suggests a link between parallel evolutionary changes in Pseudocercospora fijiensis and Pseudocercospora eumusae and increased virulence on the banana host.</title>
        <authorList>
            <person name="Chang T.-C."/>
            <person name="Salvucci A."/>
            <person name="Crous P.W."/>
            <person name="Stergiopoulos I."/>
        </authorList>
    </citation>
    <scope>NUCLEOTIDE SEQUENCE [LARGE SCALE GENOMIC DNA]</scope>
    <source>
        <strain evidence="8 9">CBS 114824</strain>
    </source>
</reference>
<dbReference type="GO" id="GO:0004040">
    <property type="term" value="F:amidase activity"/>
    <property type="evidence" value="ECO:0007669"/>
    <property type="project" value="UniProtKB-EC"/>
</dbReference>
<dbReference type="SUPFAM" id="SSF75304">
    <property type="entry name" value="Amidase signature (AS) enzymes"/>
    <property type="match status" value="1"/>
</dbReference>
<evidence type="ECO:0000259" key="7">
    <source>
        <dbReference type="Pfam" id="PF01425"/>
    </source>
</evidence>